<dbReference type="EMBL" id="JABWUV010000006">
    <property type="protein sequence ID" value="KAF6349026.1"/>
    <property type="molecule type" value="Genomic_DNA"/>
</dbReference>
<evidence type="ECO:0000313" key="3">
    <source>
        <dbReference type="Proteomes" id="UP000527355"/>
    </source>
</evidence>
<proteinExistence type="predicted"/>
<gene>
    <name evidence="2" type="ORF">mMyoMyo1_011613</name>
</gene>
<evidence type="ECO:0000256" key="1">
    <source>
        <dbReference type="SAM" id="MobiDB-lite"/>
    </source>
</evidence>
<name>A0A7J7XI48_MYOMY</name>
<protein>
    <submittedName>
        <fullName evidence="2">Uncharacterized protein</fullName>
    </submittedName>
</protein>
<keyword evidence="3" id="KW-1185">Reference proteome</keyword>
<comment type="caution">
    <text evidence="2">The sequence shown here is derived from an EMBL/GenBank/DDBJ whole genome shotgun (WGS) entry which is preliminary data.</text>
</comment>
<feature type="region of interest" description="Disordered" evidence="1">
    <location>
        <begin position="31"/>
        <end position="50"/>
    </location>
</feature>
<organism evidence="2 3">
    <name type="scientific">Myotis myotis</name>
    <name type="common">Greater mouse-eared bat</name>
    <name type="synonym">Vespertilio myotis</name>
    <dbReference type="NCBI Taxonomy" id="51298"/>
    <lineage>
        <taxon>Eukaryota</taxon>
        <taxon>Metazoa</taxon>
        <taxon>Chordata</taxon>
        <taxon>Craniata</taxon>
        <taxon>Vertebrata</taxon>
        <taxon>Euteleostomi</taxon>
        <taxon>Mammalia</taxon>
        <taxon>Eutheria</taxon>
        <taxon>Laurasiatheria</taxon>
        <taxon>Chiroptera</taxon>
        <taxon>Yangochiroptera</taxon>
        <taxon>Vespertilionidae</taxon>
        <taxon>Myotis</taxon>
    </lineage>
</organism>
<dbReference type="AlphaFoldDB" id="A0A7J7XI48"/>
<reference evidence="2 3" key="1">
    <citation type="journal article" date="2020" name="Nature">
        <title>Six reference-quality genomes reveal evolution of bat adaptations.</title>
        <authorList>
            <person name="Jebb D."/>
            <person name="Huang Z."/>
            <person name="Pippel M."/>
            <person name="Hughes G.M."/>
            <person name="Lavrichenko K."/>
            <person name="Devanna P."/>
            <person name="Winkler S."/>
            <person name="Jermiin L.S."/>
            <person name="Skirmuntt E.C."/>
            <person name="Katzourakis A."/>
            <person name="Burkitt-Gray L."/>
            <person name="Ray D.A."/>
            <person name="Sullivan K.A.M."/>
            <person name="Roscito J.G."/>
            <person name="Kirilenko B.M."/>
            <person name="Davalos L.M."/>
            <person name="Corthals A.P."/>
            <person name="Power M.L."/>
            <person name="Jones G."/>
            <person name="Ransome R.D."/>
            <person name="Dechmann D.K.N."/>
            <person name="Locatelli A.G."/>
            <person name="Puechmaille S.J."/>
            <person name="Fedrigo O."/>
            <person name="Jarvis E.D."/>
            <person name="Hiller M."/>
            <person name="Vernes S.C."/>
            <person name="Myers E.W."/>
            <person name="Teeling E.C."/>
        </authorList>
    </citation>
    <scope>NUCLEOTIDE SEQUENCE [LARGE SCALE GENOMIC DNA]</scope>
    <source>
        <strain evidence="2">MMyoMyo1</strain>
        <tissue evidence="2">Flight muscle</tissue>
    </source>
</reference>
<evidence type="ECO:0000313" key="2">
    <source>
        <dbReference type="EMBL" id="KAF6349026.1"/>
    </source>
</evidence>
<accession>A0A7J7XI48</accession>
<dbReference type="Proteomes" id="UP000527355">
    <property type="component" value="Unassembled WGS sequence"/>
</dbReference>
<sequence length="133" mass="14180">MVLPRQAPEMWRCRGSPGFGCILSCLAQSPGHEASPPRLSFSPEKQMPSHGAVVGSLPQFTVSLWNPHHHQCASAPCCVTAPSPGGGAGCDWESSFENQTGFVHYVRRGASFSAALKQSCLGLPQRLPSVPRP</sequence>